<accession>A0A9Q1H383</accession>
<keyword evidence="3" id="KW-1185">Reference proteome</keyword>
<feature type="compositionally biased region" description="Basic and acidic residues" evidence="1">
    <location>
        <begin position="646"/>
        <end position="663"/>
    </location>
</feature>
<feature type="region of interest" description="Disordered" evidence="1">
    <location>
        <begin position="1"/>
        <end position="20"/>
    </location>
</feature>
<feature type="region of interest" description="Disordered" evidence="1">
    <location>
        <begin position="538"/>
        <end position="560"/>
    </location>
</feature>
<dbReference type="Proteomes" id="UP001152320">
    <property type="component" value="Chromosome 13"/>
</dbReference>
<name>A0A9Q1H383_HOLLE</name>
<feature type="compositionally biased region" description="Basic and acidic residues" evidence="1">
    <location>
        <begin position="708"/>
        <end position="718"/>
    </location>
</feature>
<feature type="region of interest" description="Disordered" evidence="1">
    <location>
        <begin position="417"/>
        <end position="447"/>
    </location>
</feature>
<organism evidence="2 3">
    <name type="scientific">Holothuria leucospilota</name>
    <name type="common">Black long sea cucumber</name>
    <name type="synonym">Mertensiothuria leucospilota</name>
    <dbReference type="NCBI Taxonomy" id="206669"/>
    <lineage>
        <taxon>Eukaryota</taxon>
        <taxon>Metazoa</taxon>
        <taxon>Echinodermata</taxon>
        <taxon>Eleutherozoa</taxon>
        <taxon>Echinozoa</taxon>
        <taxon>Holothuroidea</taxon>
        <taxon>Aspidochirotacea</taxon>
        <taxon>Aspidochirotida</taxon>
        <taxon>Holothuriidae</taxon>
        <taxon>Holothuria</taxon>
    </lineage>
</organism>
<feature type="region of interest" description="Disordered" evidence="1">
    <location>
        <begin position="293"/>
        <end position="363"/>
    </location>
</feature>
<evidence type="ECO:0000313" key="3">
    <source>
        <dbReference type="Proteomes" id="UP001152320"/>
    </source>
</evidence>
<feature type="region of interest" description="Disordered" evidence="1">
    <location>
        <begin position="63"/>
        <end position="82"/>
    </location>
</feature>
<feature type="compositionally biased region" description="Acidic residues" evidence="1">
    <location>
        <begin position="582"/>
        <end position="597"/>
    </location>
</feature>
<evidence type="ECO:0000313" key="2">
    <source>
        <dbReference type="EMBL" id="KAJ8030571.1"/>
    </source>
</evidence>
<reference evidence="2" key="1">
    <citation type="submission" date="2021-10" db="EMBL/GenBank/DDBJ databases">
        <title>Tropical sea cucumber genome reveals ecological adaptation and Cuvierian tubules defense mechanism.</title>
        <authorList>
            <person name="Chen T."/>
        </authorList>
    </citation>
    <scope>NUCLEOTIDE SEQUENCE</scope>
    <source>
        <strain evidence="2">Nanhai2018</strain>
        <tissue evidence="2">Muscle</tissue>
    </source>
</reference>
<proteinExistence type="predicted"/>
<comment type="caution">
    <text evidence="2">The sequence shown here is derived from an EMBL/GenBank/DDBJ whole genome shotgun (WGS) entry which is preliminary data.</text>
</comment>
<dbReference type="OrthoDB" id="10039170at2759"/>
<feature type="compositionally biased region" description="Polar residues" evidence="1">
    <location>
        <begin position="320"/>
        <end position="332"/>
    </location>
</feature>
<protein>
    <submittedName>
        <fullName evidence="2">Uncharacterized protein</fullName>
    </submittedName>
</protein>
<evidence type="ECO:0000256" key="1">
    <source>
        <dbReference type="SAM" id="MobiDB-lite"/>
    </source>
</evidence>
<feature type="compositionally biased region" description="Basic and acidic residues" evidence="1">
    <location>
        <begin position="547"/>
        <end position="560"/>
    </location>
</feature>
<gene>
    <name evidence="2" type="ORF">HOLleu_27025</name>
</gene>
<feature type="compositionally biased region" description="Basic and acidic residues" evidence="1">
    <location>
        <begin position="333"/>
        <end position="345"/>
    </location>
</feature>
<feature type="compositionally biased region" description="Low complexity" evidence="1">
    <location>
        <begin position="293"/>
        <end position="311"/>
    </location>
</feature>
<dbReference type="EMBL" id="JAIZAY010000013">
    <property type="protein sequence ID" value="KAJ8030571.1"/>
    <property type="molecule type" value="Genomic_DNA"/>
</dbReference>
<feature type="compositionally biased region" description="Polar residues" evidence="1">
    <location>
        <begin position="720"/>
        <end position="735"/>
    </location>
</feature>
<feature type="region of interest" description="Disordered" evidence="1">
    <location>
        <begin position="574"/>
        <end position="735"/>
    </location>
</feature>
<sequence length="748" mass="83067">MVKPVDPTGYVALTSPSPEDKTITFHRRQERIHEMHEDVVAEPYTPSLNNFDKPKSYMEDVQESVASEMKEKQTGNSGSPSWAWKAQKKLNHTGEQPLIVQEYLSSYKKEQEDGVLPAKKQHTQRFRSKSAGANNRGELYQLSITSHQFLTATEMPNESEKIVDHRHGRPTRTSLLRARKRIPSAPGVKATVEVRTDLHLQQSLAAKREEKYKTVDVPEELLPITDSGETVHQFLVGARYNRGHYRDAKCLTRLGLYVCRDDISNCFLRPTSSQSTFHPKNLAHVDVMRGQMSASSSSIRSSLRPKSARPSSRSREAWTASGQVSAPHTSPTDSRDGFSHKEDPQRPIPKNTVIDGSCLNSSRSSKVSESVDEESCILCQSRVPLCKGSIPAWSVSHRKNSNPARLWSGKKKFGSVKNEITNTKESLKDEDETSKSVHPSGGGLGKETDVQHMALQQYHLRILGTKVGVKSGIPSAPRSNFLYQNVKKTQPNRRLTSARTKKNVNVNNNTDKERECLEDPQGNEIERPASQISVHISTKSLSEDDGNSLHDKDLTTGDETKIDLESSEDKNIISDLGNISNGEEDSEIEELESEIEVLEGSGSEEGGVENRTVEEQNFEGGSIKGKHRNSEEREDGCQEDVGIHQVPEEQRRHDEGQVFKEESDIGIDTSARDGEKNPQPGDSAYNKGDEKEGSDCSVPESEGQGVIEKSEAVSEVESKCTSNPEDITGQPDNVSVIETQNVYKTDVT</sequence>
<dbReference type="AlphaFoldDB" id="A0A9Q1H383"/>